<dbReference type="EMBL" id="CM023488">
    <property type="protein sequence ID" value="KAH6923400.1"/>
    <property type="molecule type" value="Genomic_DNA"/>
</dbReference>
<evidence type="ECO:0000313" key="2">
    <source>
        <dbReference type="Proteomes" id="UP000821845"/>
    </source>
</evidence>
<accession>A0ACB7RLW6</accession>
<organism evidence="1 2">
    <name type="scientific">Hyalomma asiaticum</name>
    <name type="common">Tick</name>
    <dbReference type="NCBI Taxonomy" id="266040"/>
    <lineage>
        <taxon>Eukaryota</taxon>
        <taxon>Metazoa</taxon>
        <taxon>Ecdysozoa</taxon>
        <taxon>Arthropoda</taxon>
        <taxon>Chelicerata</taxon>
        <taxon>Arachnida</taxon>
        <taxon>Acari</taxon>
        <taxon>Parasitiformes</taxon>
        <taxon>Ixodida</taxon>
        <taxon>Ixodoidea</taxon>
        <taxon>Ixodidae</taxon>
        <taxon>Hyalomminae</taxon>
        <taxon>Hyalomma</taxon>
    </lineage>
</organism>
<name>A0ACB7RLW6_HYAAI</name>
<keyword evidence="2" id="KW-1185">Reference proteome</keyword>
<proteinExistence type="predicted"/>
<evidence type="ECO:0000313" key="1">
    <source>
        <dbReference type="EMBL" id="KAH6923400.1"/>
    </source>
</evidence>
<gene>
    <name evidence="1" type="ORF">HPB50_001039</name>
</gene>
<protein>
    <submittedName>
        <fullName evidence="1">Uncharacterized protein</fullName>
    </submittedName>
</protein>
<sequence length="262" mass="29430">MKVLALVSGGKDSCFNMMKCVENGHEIVALAHLKPKDKDEIDSYMYQSVGHEIIDHYAEAMGLPLFQGHIVGKPCNQSSKYEVTEGDEVEDLFKLMTEAKEAVDYEAVSVGAIFSDYQRVRVLNVCERLGVTMLAYLWHRDQSQLLREMVDCGIHAILIKVAALGLEPHKHLGKTLAEIYDHMISMEKKYGLNVCGEGGEYETATLDCPLFRRRIVVDESEVIIHSNDAFAPVGYLKIKRMHLEDKPDCDHGLKTCSKVSSH</sequence>
<comment type="caution">
    <text evidence="1">The sequence shown here is derived from an EMBL/GenBank/DDBJ whole genome shotgun (WGS) entry which is preliminary data.</text>
</comment>
<reference evidence="1" key="1">
    <citation type="submission" date="2020-05" db="EMBL/GenBank/DDBJ databases">
        <title>Large-scale comparative analyses of tick genomes elucidate their genetic diversity and vector capacities.</title>
        <authorList>
            <person name="Jia N."/>
            <person name="Wang J."/>
            <person name="Shi W."/>
            <person name="Du L."/>
            <person name="Sun Y."/>
            <person name="Zhan W."/>
            <person name="Jiang J."/>
            <person name="Wang Q."/>
            <person name="Zhang B."/>
            <person name="Ji P."/>
            <person name="Sakyi L.B."/>
            <person name="Cui X."/>
            <person name="Yuan T."/>
            <person name="Jiang B."/>
            <person name="Yang W."/>
            <person name="Lam T.T.-Y."/>
            <person name="Chang Q."/>
            <person name="Ding S."/>
            <person name="Wang X."/>
            <person name="Zhu J."/>
            <person name="Ruan X."/>
            <person name="Zhao L."/>
            <person name="Wei J."/>
            <person name="Que T."/>
            <person name="Du C."/>
            <person name="Cheng J."/>
            <person name="Dai P."/>
            <person name="Han X."/>
            <person name="Huang E."/>
            <person name="Gao Y."/>
            <person name="Liu J."/>
            <person name="Shao H."/>
            <person name="Ye R."/>
            <person name="Li L."/>
            <person name="Wei W."/>
            <person name="Wang X."/>
            <person name="Wang C."/>
            <person name="Yang T."/>
            <person name="Huo Q."/>
            <person name="Li W."/>
            <person name="Guo W."/>
            <person name="Chen H."/>
            <person name="Zhou L."/>
            <person name="Ni X."/>
            <person name="Tian J."/>
            <person name="Zhou Y."/>
            <person name="Sheng Y."/>
            <person name="Liu T."/>
            <person name="Pan Y."/>
            <person name="Xia L."/>
            <person name="Li J."/>
            <person name="Zhao F."/>
            <person name="Cao W."/>
        </authorList>
    </citation>
    <scope>NUCLEOTIDE SEQUENCE</scope>
    <source>
        <strain evidence="1">Hyas-2018</strain>
    </source>
</reference>
<dbReference type="Proteomes" id="UP000821845">
    <property type="component" value="Chromosome 8"/>
</dbReference>